<evidence type="ECO:0000256" key="1">
    <source>
        <dbReference type="SAM" id="MobiDB-lite"/>
    </source>
</evidence>
<keyword evidence="4" id="KW-1185">Reference proteome</keyword>
<comment type="caution">
    <text evidence="3">The sequence shown here is derived from an EMBL/GenBank/DDBJ whole genome shotgun (WGS) entry which is preliminary data.</text>
</comment>
<organism evidence="3 4">
    <name type="scientific">Durusdinium trenchii</name>
    <dbReference type="NCBI Taxonomy" id="1381693"/>
    <lineage>
        <taxon>Eukaryota</taxon>
        <taxon>Sar</taxon>
        <taxon>Alveolata</taxon>
        <taxon>Dinophyceae</taxon>
        <taxon>Suessiales</taxon>
        <taxon>Symbiodiniaceae</taxon>
        <taxon>Durusdinium</taxon>
    </lineage>
</organism>
<feature type="signal peptide" evidence="2">
    <location>
        <begin position="1"/>
        <end position="18"/>
    </location>
</feature>
<dbReference type="EMBL" id="CAXAMM010029106">
    <property type="protein sequence ID" value="CAK9064062.1"/>
    <property type="molecule type" value="Genomic_DNA"/>
</dbReference>
<gene>
    <name evidence="3" type="ORF">SCF082_LOCUS33059</name>
</gene>
<feature type="chain" id="PRO_5047318106" evidence="2">
    <location>
        <begin position="19"/>
        <end position="346"/>
    </location>
</feature>
<reference evidence="3 4" key="1">
    <citation type="submission" date="2024-02" db="EMBL/GenBank/DDBJ databases">
        <authorList>
            <person name="Chen Y."/>
            <person name="Shah S."/>
            <person name="Dougan E. K."/>
            <person name="Thang M."/>
            <person name="Chan C."/>
        </authorList>
    </citation>
    <scope>NUCLEOTIDE SEQUENCE [LARGE SCALE GENOMIC DNA]</scope>
</reference>
<proteinExistence type="predicted"/>
<name>A0ABP0NJX7_9DINO</name>
<feature type="region of interest" description="Disordered" evidence="1">
    <location>
        <begin position="278"/>
        <end position="346"/>
    </location>
</feature>
<protein>
    <submittedName>
        <fullName evidence="3">Na/Pi cotransporter family protein</fullName>
    </submittedName>
</protein>
<evidence type="ECO:0000313" key="4">
    <source>
        <dbReference type="Proteomes" id="UP001642464"/>
    </source>
</evidence>
<evidence type="ECO:0000313" key="3">
    <source>
        <dbReference type="EMBL" id="CAK9064062.1"/>
    </source>
</evidence>
<feature type="compositionally biased region" description="Basic and acidic residues" evidence="1">
    <location>
        <begin position="284"/>
        <end position="294"/>
    </location>
</feature>
<evidence type="ECO:0000256" key="2">
    <source>
        <dbReference type="SAM" id="SignalP"/>
    </source>
</evidence>
<dbReference type="Proteomes" id="UP001642464">
    <property type="component" value="Unassembled WGS sequence"/>
</dbReference>
<feature type="non-terminal residue" evidence="3">
    <location>
        <position position="1"/>
    </location>
</feature>
<keyword evidence="2" id="KW-0732">Signal</keyword>
<feature type="compositionally biased region" description="Low complexity" evidence="1">
    <location>
        <begin position="310"/>
        <end position="324"/>
    </location>
</feature>
<sequence length="346" mass="38655">FAALILLAPLTALVQWMAGHLGLAGDPTSVLALFHTSFNVLGILLMWPLEPAMSRFLLRRFQQRQRSATALQYLDRNVVSLPEAGSVALHKELERVMLLYPPALQDLPEHRAARQQESSQRRLVLEGVGDFLADASRSPLTEVQADMFSHGWRIQHNLSNIEDALTTLDRIGLELARQPDQGQVVAPLEEWFKGVRHRMADDVSGTELTESFDSYREDYERAKQQVLHAGLSGSVSRPTLEAALQDLSLSRRLIEQWHRALSHLHLLRQMTQLVVQGSVSAGEETEKQSLKEQDNEQPEMEITDTEKQETGAAPAQAGQASDAGMQSSESTQPEAEDDSRFPDQPR</sequence>
<accession>A0ABP0NJX7</accession>